<comment type="function">
    <text evidence="8">Transfers a GMP moiety from GTP to Mo-molybdopterin (Mo-MPT) cofactor (Moco or molybdenum cofactor) to form Mo-molybdopterin guanine dinucleotide (Mo-MGD) cofactor.</text>
</comment>
<dbReference type="RefSeq" id="WP_153404215.1">
    <property type="nucleotide sequence ID" value="NZ_ML762432.1"/>
</dbReference>
<feature type="binding site" evidence="8">
    <location>
        <begin position="8"/>
        <end position="10"/>
    </location>
    <ligand>
        <name>GTP</name>
        <dbReference type="ChEBI" id="CHEBI:37565"/>
    </ligand>
</feature>
<dbReference type="HAMAP" id="MF_00316">
    <property type="entry name" value="MobA"/>
    <property type="match status" value="1"/>
</dbReference>
<comment type="subcellular location">
    <subcellularLocation>
        <location evidence="8">Cytoplasm</location>
    </subcellularLocation>
</comment>
<comment type="cofactor">
    <cofactor evidence="8">
        <name>Mg(2+)</name>
        <dbReference type="ChEBI" id="CHEBI:18420"/>
    </cofactor>
</comment>
<reference evidence="10 11" key="1">
    <citation type="submission" date="2019-10" db="EMBL/GenBank/DDBJ databases">
        <title>Gracilibacillus sp. nov. isolated from rice seeds.</title>
        <authorList>
            <person name="He S."/>
        </authorList>
    </citation>
    <scope>NUCLEOTIDE SEQUENCE [LARGE SCALE GENOMIC DNA]</scope>
    <source>
        <strain evidence="10 11">TD8</strain>
    </source>
</reference>
<dbReference type="InterPro" id="IPR025877">
    <property type="entry name" value="MobA-like_NTP_Trfase"/>
</dbReference>
<feature type="binding site" evidence="8">
    <location>
        <position position="20"/>
    </location>
    <ligand>
        <name>GTP</name>
        <dbReference type="ChEBI" id="CHEBI:37565"/>
    </ligand>
</feature>
<evidence type="ECO:0000256" key="1">
    <source>
        <dbReference type="ARBA" id="ARBA00022490"/>
    </source>
</evidence>
<keyword evidence="3 8" id="KW-0479">Metal-binding</keyword>
<dbReference type="PANTHER" id="PTHR19136:SF81">
    <property type="entry name" value="MOLYBDENUM COFACTOR GUANYLYLTRANSFERASE"/>
    <property type="match status" value="1"/>
</dbReference>
<evidence type="ECO:0000256" key="4">
    <source>
        <dbReference type="ARBA" id="ARBA00022741"/>
    </source>
</evidence>
<dbReference type="Pfam" id="PF12804">
    <property type="entry name" value="NTP_transf_3"/>
    <property type="match status" value="1"/>
</dbReference>
<dbReference type="EC" id="2.7.7.77" evidence="8"/>
<dbReference type="Gene3D" id="3.90.550.10">
    <property type="entry name" value="Spore Coat Polysaccharide Biosynthesis Protein SpsA, Chain A"/>
    <property type="match status" value="1"/>
</dbReference>
<evidence type="ECO:0000256" key="6">
    <source>
        <dbReference type="ARBA" id="ARBA00023134"/>
    </source>
</evidence>
<dbReference type="GO" id="GO:0046872">
    <property type="term" value="F:metal ion binding"/>
    <property type="evidence" value="ECO:0007669"/>
    <property type="project" value="UniProtKB-KW"/>
</dbReference>
<comment type="caution">
    <text evidence="10">The sequence shown here is derived from an EMBL/GenBank/DDBJ whole genome shotgun (WGS) entry which is preliminary data.</text>
</comment>
<keyword evidence="10" id="KW-0548">Nucleotidyltransferase</keyword>
<sequence length="191" mass="22042">MKITGVILAGGESRRFGKPKAFAKYRGKEFYLHSIEAMGHITSKVSIIAKKEHFPFYSNDFHVLEDVKTFRGLGPLAGLYTIMDYEDSEWYMTLPVDTPRVNEAVLKTLLPCQNEAVQAYVPIVNDRIQPLVAIYHHSAKQTIYDLLVNGKRSMRDLLNNIHVKYIPYDKTEERYFQNINTQAEFLNLPLE</sequence>
<dbReference type="OrthoDB" id="9788394at2"/>
<keyword evidence="4 8" id="KW-0547">Nucleotide-binding</keyword>
<evidence type="ECO:0000256" key="7">
    <source>
        <dbReference type="ARBA" id="ARBA00023150"/>
    </source>
</evidence>
<comment type="catalytic activity">
    <reaction evidence="8">
        <text>Mo-molybdopterin + GTP + H(+) = Mo-molybdopterin guanine dinucleotide + diphosphate</text>
        <dbReference type="Rhea" id="RHEA:34243"/>
        <dbReference type="ChEBI" id="CHEBI:15378"/>
        <dbReference type="ChEBI" id="CHEBI:33019"/>
        <dbReference type="ChEBI" id="CHEBI:37565"/>
        <dbReference type="ChEBI" id="CHEBI:71302"/>
        <dbReference type="ChEBI" id="CHEBI:71310"/>
        <dbReference type="EC" id="2.7.7.77"/>
    </reaction>
</comment>
<protein>
    <recommendedName>
        <fullName evidence="8">Probable molybdenum cofactor guanylyltransferase</fullName>
        <shortName evidence="8">MoCo guanylyltransferase</shortName>
        <ecNumber evidence="8">2.7.7.77</ecNumber>
    </recommendedName>
    <alternativeName>
        <fullName evidence="8">GTP:molybdopterin guanylyltransferase</fullName>
    </alternativeName>
    <alternativeName>
        <fullName evidence="8">Mo-MPT guanylyltransferase</fullName>
    </alternativeName>
    <alternativeName>
        <fullName evidence="8">Molybdopterin guanylyltransferase</fullName>
    </alternativeName>
    <alternativeName>
        <fullName evidence="8">Molybdopterin-guanine dinucleotide synthase</fullName>
        <shortName evidence="8">MGD synthase</shortName>
    </alternativeName>
</protein>
<dbReference type="PANTHER" id="PTHR19136">
    <property type="entry name" value="MOLYBDENUM COFACTOR GUANYLYLTRANSFERASE"/>
    <property type="match status" value="1"/>
</dbReference>
<feature type="binding site" evidence="8">
    <location>
        <position position="97"/>
    </location>
    <ligand>
        <name>Mg(2+)</name>
        <dbReference type="ChEBI" id="CHEBI:18420"/>
    </ligand>
</feature>
<keyword evidence="11" id="KW-1185">Reference proteome</keyword>
<keyword evidence="6 8" id="KW-0342">GTP-binding</keyword>
<evidence type="ECO:0000256" key="2">
    <source>
        <dbReference type="ARBA" id="ARBA00022679"/>
    </source>
</evidence>
<comment type="domain">
    <text evidence="8">The N-terminal domain determines nucleotide recognition and specific binding, while the C-terminal domain determines the specific binding to the target protein.</text>
</comment>
<organism evidence="10 11">
    <name type="scientific">Gracilibacillus oryzae</name>
    <dbReference type="NCBI Taxonomy" id="1672701"/>
    <lineage>
        <taxon>Bacteria</taxon>
        <taxon>Bacillati</taxon>
        <taxon>Bacillota</taxon>
        <taxon>Bacilli</taxon>
        <taxon>Bacillales</taxon>
        <taxon>Bacillaceae</taxon>
        <taxon>Gracilibacillus</taxon>
    </lineage>
</organism>
<dbReference type="AlphaFoldDB" id="A0A7C8KYK7"/>
<evidence type="ECO:0000259" key="9">
    <source>
        <dbReference type="Pfam" id="PF12804"/>
    </source>
</evidence>
<comment type="caution">
    <text evidence="8">Lacks conserved residue(s) required for the propagation of feature annotation.</text>
</comment>
<proteinExistence type="inferred from homology"/>
<name>A0A7C8KYK7_9BACI</name>
<dbReference type="Proteomes" id="UP000480246">
    <property type="component" value="Unassembled WGS sequence"/>
</dbReference>
<evidence type="ECO:0000313" key="11">
    <source>
        <dbReference type="Proteomes" id="UP000480246"/>
    </source>
</evidence>
<dbReference type="GO" id="GO:0061603">
    <property type="term" value="F:molybdenum cofactor guanylyltransferase activity"/>
    <property type="evidence" value="ECO:0007669"/>
    <property type="project" value="UniProtKB-EC"/>
</dbReference>
<dbReference type="InterPro" id="IPR029044">
    <property type="entry name" value="Nucleotide-diphossugar_trans"/>
</dbReference>
<evidence type="ECO:0000256" key="5">
    <source>
        <dbReference type="ARBA" id="ARBA00022842"/>
    </source>
</evidence>
<feature type="binding site" evidence="8">
    <location>
        <position position="97"/>
    </location>
    <ligand>
        <name>GTP</name>
        <dbReference type="ChEBI" id="CHEBI:37565"/>
    </ligand>
</feature>
<keyword evidence="1 8" id="KW-0963">Cytoplasm</keyword>
<dbReference type="GO" id="GO:0005525">
    <property type="term" value="F:GTP binding"/>
    <property type="evidence" value="ECO:0007669"/>
    <property type="project" value="UniProtKB-UniRule"/>
</dbReference>
<comment type="similarity">
    <text evidence="8">Belongs to the MobA family.</text>
</comment>
<dbReference type="InterPro" id="IPR013482">
    <property type="entry name" value="Molybde_CF_guanTrfase"/>
</dbReference>
<keyword evidence="5 8" id="KW-0460">Magnesium</keyword>
<evidence type="ECO:0000256" key="8">
    <source>
        <dbReference type="HAMAP-Rule" id="MF_00316"/>
    </source>
</evidence>
<gene>
    <name evidence="8" type="primary">mobA</name>
    <name evidence="10" type="ORF">F9U64_13135</name>
</gene>
<feature type="domain" description="MobA-like NTP transferase" evidence="9">
    <location>
        <begin position="5"/>
        <end position="160"/>
    </location>
</feature>
<keyword evidence="2 8" id="KW-0808">Transferase</keyword>
<dbReference type="GO" id="GO:0005737">
    <property type="term" value="C:cytoplasm"/>
    <property type="evidence" value="ECO:0007669"/>
    <property type="project" value="UniProtKB-SubCell"/>
</dbReference>
<keyword evidence="7 8" id="KW-0501">Molybdenum cofactor biosynthesis</keyword>
<evidence type="ECO:0000256" key="3">
    <source>
        <dbReference type="ARBA" id="ARBA00022723"/>
    </source>
</evidence>
<dbReference type="GO" id="GO:0006777">
    <property type="term" value="P:Mo-molybdopterin cofactor biosynthetic process"/>
    <property type="evidence" value="ECO:0007669"/>
    <property type="project" value="UniProtKB-KW"/>
</dbReference>
<accession>A0A7C8KYK7</accession>
<dbReference type="SUPFAM" id="SSF53448">
    <property type="entry name" value="Nucleotide-diphospho-sugar transferases"/>
    <property type="match status" value="1"/>
</dbReference>
<evidence type="ECO:0000313" key="10">
    <source>
        <dbReference type="EMBL" id="KAB8131800.1"/>
    </source>
</evidence>
<feature type="binding site" evidence="8">
    <location>
        <position position="66"/>
    </location>
    <ligand>
        <name>GTP</name>
        <dbReference type="ChEBI" id="CHEBI:37565"/>
    </ligand>
</feature>
<dbReference type="CDD" id="cd02503">
    <property type="entry name" value="MobA"/>
    <property type="match status" value="1"/>
</dbReference>
<dbReference type="EMBL" id="WEID01000065">
    <property type="protein sequence ID" value="KAB8131800.1"/>
    <property type="molecule type" value="Genomic_DNA"/>
</dbReference>